<dbReference type="SUPFAM" id="SSF50475">
    <property type="entry name" value="FMN-binding split barrel"/>
    <property type="match status" value="1"/>
</dbReference>
<dbReference type="RefSeq" id="WP_344812598.1">
    <property type="nucleotide sequence ID" value="NZ_BAAAYX010000009.1"/>
</dbReference>
<accession>A0ABP7DM47</accession>
<keyword evidence="2" id="KW-1185">Reference proteome</keyword>
<evidence type="ECO:0000313" key="2">
    <source>
        <dbReference type="Proteomes" id="UP001500051"/>
    </source>
</evidence>
<dbReference type="Proteomes" id="UP001500051">
    <property type="component" value="Unassembled WGS sequence"/>
</dbReference>
<sequence>MTTDQRVRTLTEPECLTRLERSVIGRVAWNTVDGPQILPVTYRVHHRAIVFRTSAHGALAELARPRKAAFEVDEYDLIDRTGWSVLVSGHSGSGTRPDDLIRLWSEADPGPWAGGTRNVFITIRMDVVTGRLVGP</sequence>
<dbReference type="Pfam" id="PF12900">
    <property type="entry name" value="Pyridox_ox_2"/>
    <property type="match status" value="1"/>
</dbReference>
<gene>
    <name evidence="1" type="ORF">GCM10022204_23970</name>
</gene>
<name>A0ABP7DM47_9ACTN</name>
<dbReference type="InterPro" id="IPR024747">
    <property type="entry name" value="Pyridox_Oxase-rel"/>
</dbReference>
<evidence type="ECO:0008006" key="3">
    <source>
        <dbReference type="Google" id="ProtNLM"/>
    </source>
</evidence>
<comment type="caution">
    <text evidence="1">The sequence shown here is derived from an EMBL/GenBank/DDBJ whole genome shotgun (WGS) entry which is preliminary data.</text>
</comment>
<dbReference type="Gene3D" id="2.30.110.10">
    <property type="entry name" value="Electron Transport, Fmn-binding Protein, Chain A"/>
    <property type="match status" value="1"/>
</dbReference>
<protein>
    <recommendedName>
        <fullName evidence="3">Pyridoxamine 5'-phosphate oxidase</fullName>
    </recommendedName>
</protein>
<reference evidence="2" key="1">
    <citation type="journal article" date="2019" name="Int. J. Syst. Evol. Microbiol.">
        <title>The Global Catalogue of Microorganisms (GCM) 10K type strain sequencing project: providing services to taxonomists for standard genome sequencing and annotation.</title>
        <authorList>
            <consortium name="The Broad Institute Genomics Platform"/>
            <consortium name="The Broad Institute Genome Sequencing Center for Infectious Disease"/>
            <person name="Wu L."/>
            <person name="Ma J."/>
        </authorList>
    </citation>
    <scope>NUCLEOTIDE SEQUENCE [LARGE SCALE GENOMIC DNA]</scope>
    <source>
        <strain evidence="2">JCM 16548</strain>
    </source>
</reference>
<proteinExistence type="predicted"/>
<dbReference type="InterPro" id="IPR012349">
    <property type="entry name" value="Split_barrel_FMN-bd"/>
</dbReference>
<evidence type="ECO:0000313" key="1">
    <source>
        <dbReference type="EMBL" id="GAA3705640.1"/>
    </source>
</evidence>
<dbReference type="EMBL" id="BAAAYX010000009">
    <property type="protein sequence ID" value="GAA3705640.1"/>
    <property type="molecule type" value="Genomic_DNA"/>
</dbReference>
<organism evidence="1 2">
    <name type="scientific">Microlunatus aurantiacus</name>
    <dbReference type="NCBI Taxonomy" id="446786"/>
    <lineage>
        <taxon>Bacteria</taxon>
        <taxon>Bacillati</taxon>
        <taxon>Actinomycetota</taxon>
        <taxon>Actinomycetes</taxon>
        <taxon>Propionibacteriales</taxon>
        <taxon>Propionibacteriaceae</taxon>
        <taxon>Microlunatus</taxon>
    </lineage>
</organism>